<feature type="signal peptide" evidence="1">
    <location>
        <begin position="1"/>
        <end position="20"/>
    </location>
</feature>
<keyword evidence="3" id="KW-1185">Reference proteome</keyword>
<evidence type="ECO:0000313" key="3">
    <source>
        <dbReference type="Proteomes" id="UP000184225"/>
    </source>
</evidence>
<dbReference type="PROSITE" id="PS51257">
    <property type="entry name" value="PROKAR_LIPOPROTEIN"/>
    <property type="match status" value="1"/>
</dbReference>
<dbReference type="STRING" id="579105.SAMN04488096_101310"/>
<dbReference type="Gene3D" id="3.80.10.10">
    <property type="entry name" value="Ribonuclease Inhibitor"/>
    <property type="match status" value="1"/>
</dbReference>
<evidence type="ECO:0008006" key="4">
    <source>
        <dbReference type="Google" id="ProtNLM"/>
    </source>
</evidence>
<dbReference type="EMBL" id="FQYY01000001">
    <property type="protein sequence ID" value="SHI36898.1"/>
    <property type="molecule type" value="Genomic_DNA"/>
</dbReference>
<feature type="chain" id="PRO_5009915807" description="Receptor L domain-containing protein" evidence="1">
    <location>
        <begin position="21"/>
        <end position="199"/>
    </location>
</feature>
<reference evidence="2 3" key="1">
    <citation type="submission" date="2016-11" db="EMBL/GenBank/DDBJ databases">
        <authorList>
            <person name="Jaros S."/>
            <person name="Januszkiewicz K."/>
            <person name="Wedrychowicz H."/>
        </authorList>
    </citation>
    <scope>NUCLEOTIDE SEQUENCE [LARGE SCALE GENOMIC DNA]</scope>
    <source>
        <strain evidence="2 3">DSM 21425</strain>
    </source>
</reference>
<evidence type="ECO:0000313" key="2">
    <source>
        <dbReference type="EMBL" id="SHI36898.1"/>
    </source>
</evidence>
<accession>A0A1M6AKP5</accession>
<organism evidence="2 3">
    <name type="scientific">Mesonia phycicola</name>
    <dbReference type="NCBI Taxonomy" id="579105"/>
    <lineage>
        <taxon>Bacteria</taxon>
        <taxon>Pseudomonadati</taxon>
        <taxon>Bacteroidota</taxon>
        <taxon>Flavobacteriia</taxon>
        <taxon>Flavobacteriales</taxon>
        <taxon>Flavobacteriaceae</taxon>
        <taxon>Mesonia</taxon>
    </lineage>
</organism>
<dbReference type="AlphaFoldDB" id="A0A1M6AKP5"/>
<gene>
    <name evidence="2" type="ORF">SAMN04488096_101310</name>
</gene>
<evidence type="ECO:0000256" key="1">
    <source>
        <dbReference type="SAM" id="SignalP"/>
    </source>
</evidence>
<dbReference type="SUPFAM" id="SSF52058">
    <property type="entry name" value="L domain-like"/>
    <property type="match status" value="1"/>
</dbReference>
<keyword evidence="1" id="KW-0732">Signal</keyword>
<sequence length="199" mass="21800">MKKTVLALSTLALVSFYSCSSDDDSSSENISETYVSIPDVNFKASLLANSSINTNEDEEISYAEAEAFGGNLVISNQTIEDLTGIEAFENIVVLSAFNNNISTIDLSSNTKLRQVLLENNSIENLDVSMLPELEDLKVHTNDLLSLNVANGNNANFTRMEAQGNLSLACITIDEDFTPTDGWNKDLETYYSTTPCDELE</sequence>
<proteinExistence type="predicted"/>
<name>A0A1M6AKP5_9FLAO</name>
<dbReference type="OrthoDB" id="8901262at2"/>
<dbReference type="RefSeq" id="WP_073147517.1">
    <property type="nucleotide sequence ID" value="NZ_FQYY01000001.1"/>
</dbReference>
<dbReference type="InterPro" id="IPR032675">
    <property type="entry name" value="LRR_dom_sf"/>
</dbReference>
<dbReference type="Proteomes" id="UP000184225">
    <property type="component" value="Unassembled WGS sequence"/>
</dbReference>
<protein>
    <recommendedName>
        <fullName evidence="4">Receptor L domain-containing protein</fullName>
    </recommendedName>
</protein>